<feature type="region of interest" description="Disordered" evidence="5">
    <location>
        <begin position="68"/>
        <end position="103"/>
    </location>
</feature>
<evidence type="ECO:0000256" key="5">
    <source>
        <dbReference type="SAM" id="MobiDB-lite"/>
    </source>
</evidence>
<dbReference type="Pfam" id="PF17994">
    <property type="entry name" value="Glft2_N"/>
    <property type="match status" value="1"/>
</dbReference>
<proteinExistence type="inferred from homology"/>
<dbReference type="GO" id="GO:0016757">
    <property type="term" value="F:glycosyltransferase activity"/>
    <property type="evidence" value="ECO:0007669"/>
    <property type="project" value="UniProtKB-KW"/>
</dbReference>
<dbReference type="Pfam" id="PF13641">
    <property type="entry name" value="Glyco_tranf_2_3"/>
    <property type="match status" value="1"/>
</dbReference>
<dbReference type="SUPFAM" id="SSF53448">
    <property type="entry name" value="Nucleotide-diphospho-sugar transferases"/>
    <property type="match status" value="1"/>
</dbReference>
<dbReference type="Proteomes" id="UP001165124">
    <property type="component" value="Unassembled WGS sequence"/>
</dbReference>
<evidence type="ECO:0000313" key="8">
    <source>
        <dbReference type="EMBL" id="GLW65295.1"/>
    </source>
</evidence>
<gene>
    <name evidence="8" type="ORF">Arub01_35390</name>
</gene>
<dbReference type="EMBL" id="BSRZ01000008">
    <property type="protein sequence ID" value="GLW65295.1"/>
    <property type="molecule type" value="Genomic_DNA"/>
</dbReference>
<evidence type="ECO:0000256" key="2">
    <source>
        <dbReference type="ARBA" id="ARBA00006739"/>
    </source>
</evidence>
<comment type="pathway">
    <text evidence="1">Cell wall biogenesis; cell wall polysaccharide biosynthesis.</text>
</comment>
<feature type="region of interest" description="Disordered" evidence="5">
    <location>
        <begin position="1"/>
        <end position="34"/>
    </location>
</feature>
<comment type="similarity">
    <text evidence="2">Belongs to the glycosyltransferase 2 family.</text>
</comment>
<dbReference type="InterPro" id="IPR040492">
    <property type="entry name" value="GlfT2_N"/>
</dbReference>
<keyword evidence="9" id="KW-1185">Reference proteome</keyword>
<comment type="caution">
    <text evidence="8">The sequence shown here is derived from an EMBL/GenBank/DDBJ whole genome shotgun (WGS) entry which is preliminary data.</text>
</comment>
<dbReference type="PANTHER" id="PTHR43179:SF12">
    <property type="entry name" value="GALACTOFURANOSYLTRANSFERASE GLFT2"/>
    <property type="match status" value="1"/>
</dbReference>
<evidence type="ECO:0000256" key="3">
    <source>
        <dbReference type="ARBA" id="ARBA00022676"/>
    </source>
</evidence>
<evidence type="ECO:0000259" key="7">
    <source>
        <dbReference type="Pfam" id="PF19320"/>
    </source>
</evidence>
<dbReference type="Pfam" id="PF19320">
    <property type="entry name" value="GlfT2_domain3"/>
    <property type="match status" value="1"/>
</dbReference>
<dbReference type="RefSeq" id="WP_083950784.1">
    <property type="nucleotide sequence ID" value="NZ_BSRZ01000008.1"/>
</dbReference>
<dbReference type="PANTHER" id="PTHR43179">
    <property type="entry name" value="RHAMNOSYLTRANSFERASE WBBL"/>
    <property type="match status" value="1"/>
</dbReference>
<evidence type="ECO:0000256" key="4">
    <source>
        <dbReference type="ARBA" id="ARBA00022679"/>
    </source>
</evidence>
<evidence type="ECO:0000259" key="6">
    <source>
        <dbReference type="Pfam" id="PF17994"/>
    </source>
</evidence>
<feature type="domain" description="Galactofuranosyltransferase-2 C-terminal" evidence="7">
    <location>
        <begin position="486"/>
        <end position="683"/>
    </location>
</feature>
<keyword evidence="3" id="KW-0328">Glycosyltransferase</keyword>
<dbReference type="AlphaFoldDB" id="A0A9W6PWM0"/>
<accession>A0A9W6PWM0</accession>
<sequence length="689" mass="77900">MTTTADAARGSGGTAQDGGGTTARVEDGAGQGSGDGLRVLHRVVMPVDPDQDILKLYIEGNVVRTPAADGIDVDEPDASDRPDYQPAEHWDGSDRDHDGADRRSVVVPGGRRVSFLTYFNAFPASYWRRWTALDEVILRIRVRGDVKILVYRSNSKGHSQRLEAVDVRSTATEERRFRLPLKPFVDGGWYWFELVATQGPAVLEAAEWCAETDVPQGRTSVGITTYNRPDFCVQQLLALGKATDVLEVIDEIFVIDQGTDRVEDHPDYADAAKALEGKLRIIDQGNLGGSGGFARAMDETVRSGSSDYVLLLDDDVVTEPEGILRAVTFADLARKPTIVGGHMFSLYDRSVLHAYGETLAPYRWFWGPAPHTFHGHDFGYHRMRETHWLHRRIDVDYNGWWMCLIPVKVIKDIGLSMPMFIKWDDAEYGVRARAAGYPTVSLPGVAVWHVPWHDKDDTIDWQAYFHERNRLVSALLHSPYDRGGNLLKESLFVSIKHALAMQYSAAELMLMAIEDVLRGPEHMHESIVSKMDEIRAVRAKFPDSKYREDLEDFPAIRRRKPPRKGREAEPPVGRKGMIKAAIVGGLKQMRPVDDSAFRNPQTLVPHIDLRWWRLSRFDSALVSAADGTGAAWYRRDPKEFRSLMVRTNALHAKLYKEWPRLAKRYRAALAELTSPERWRETFEASRRRS</sequence>
<reference evidence="8" key="1">
    <citation type="submission" date="2023-02" db="EMBL/GenBank/DDBJ databases">
        <title>Actinomadura rubrobrunea NBRC 14622.</title>
        <authorList>
            <person name="Ichikawa N."/>
            <person name="Sato H."/>
            <person name="Tonouchi N."/>
        </authorList>
    </citation>
    <scope>NUCLEOTIDE SEQUENCE</scope>
    <source>
        <strain evidence="8">NBRC 14622</strain>
    </source>
</reference>
<feature type="domain" description="Galactofuranosyltransferase GlfT2 N-terminal" evidence="6">
    <location>
        <begin position="99"/>
        <end position="210"/>
    </location>
</feature>
<protein>
    <submittedName>
        <fullName evidence="8">Glycosyl transferase</fullName>
    </submittedName>
</protein>
<evidence type="ECO:0000256" key="1">
    <source>
        <dbReference type="ARBA" id="ARBA00004776"/>
    </source>
</evidence>
<feature type="compositionally biased region" description="Gly residues" evidence="5">
    <location>
        <begin position="10"/>
        <end position="21"/>
    </location>
</feature>
<keyword evidence="4 8" id="KW-0808">Transferase</keyword>
<name>A0A9W6PWM0_9ACTN</name>
<dbReference type="InterPro" id="IPR029044">
    <property type="entry name" value="Nucleotide-diphossugar_trans"/>
</dbReference>
<organism evidence="8 9">
    <name type="scientific">Actinomadura rubrobrunea</name>
    <dbReference type="NCBI Taxonomy" id="115335"/>
    <lineage>
        <taxon>Bacteria</taxon>
        <taxon>Bacillati</taxon>
        <taxon>Actinomycetota</taxon>
        <taxon>Actinomycetes</taxon>
        <taxon>Streptosporangiales</taxon>
        <taxon>Thermomonosporaceae</taxon>
        <taxon>Actinomadura</taxon>
    </lineage>
</organism>
<feature type="compositionally biased region" description="Basic and acidic residues" evidence="5">
    <location>
        <begin position="78"/>
        <end position="103"/>
    </location>
</feature>
<dbReference type="InterPro" id="IPR045699">
    <property type="entry name" value="GlfT2_C"/>
</dbReference>
<evidence type="ECO:0000313" key="9">
    <source>
        <dbReference type="Proteomes" id="UP001165124"/>
    </source>
</evidence>
<dbReference type="Gene3D" id="3.90.550.60">
    <property type="match status" value="1"/>
</dbReference>